<keyword evidence="5 10" id="KW-0441">Lipid A biosynthesis</keyword>
<dbReference type="InterPro" id="IPR003835">
    <property type="entry name" value="Glyco_trans_19"/>
</dbReference>
<dbReference type="Pfam" id="PF02684">
    <property type="entry name" value="LpxB"/>
    <property type="match status" value="1"/>
</dbReference>
<evidence type="ECO:0000256" key="10">
    <source>
        <dbReference type="HAMAP-Rule" id="MF_00392"/>
    </source>
</evidence>
<protein>
    <recommendedName>
        <fullName evidence="3 10">Lipid-A-disaccharide synthase</fullName>
        <ecNumber evidence="2 10">2.4.1.182</ecNumber>
    </recommendedName>
</protein>
<evidence type="ECO:0000256" key="3">
    <source>
        <dbReference type="ARBA" id="ARBA00020902"/>
    </source>
</evidence>
<dbReference type="GO" id="GO:0009245">
    <property type="term" value="P:lipid A biosynthetic process"/>
    <property type="evidence" value="ECO:0007669"/>
    <property type="project" value="UniProtKB-UniRule"/>
</dbReference>
<comment type="similarity">
    <text evidence="10">Belongs to the LpxB family.</text>
</comment>
<proteinExistence type="inferred from homology"/>
<organism evidence="11">
    <name type="scientific">Leptospirillum ferriphilum</name>
    <dbReference type="NCBI Taxonomy" id="178606"/>
    <lineage>
        <taxon>Bacteria</taxon>
        <taxon>Pseudomonadati</taxon>
        <taxon>Nitrospirota</taxon>
        <taxon>Nitrospiria</taxon>
        <taxon>Nitrospirales</taxon>
        <taxon>Nitrospiraceae</taxon>
        <taxon>Leptospirillum</taxon>
    </lineage>
</organism>
<keyword evidence="6 10" id="KW-0328">Glycosyltransferase</keyword>
<evidence type="ECO:0000256" key="6">
    <source>
        <dbReference type="ARBA" id="ARBA00022676"/>
    </source>
</evidence>
<comment type="function">
    <text evidence="1 10">Condensation of UDP-2,3-diacylglucosamine and 2,3-diacylglucosamine-1-phosphate to form lipid A disaccharide, a precursor of lipid A, a phosphorylated glycolipid that anchors the lipopolysaccharide to the outer membrane of the cell.</text>
</comment>
<dbReference type="UniPathway" id="UPA00973"/>
<evidence type="ECO:0000256" key="4">
    <source>
        <dbReference type="ARBA" id="ARBA00022516"/>
    </source>
</evidence>
<comment type="pathway">
    <text evidence="10">Bacterial outer membrane biogenesis; LPS lipid A biosynthesis.</text>
</comment>
<name>A0A7C3LSX4_9BACT</name>
<evidence type="ECO:0000256" key="2">
    <source>
        <dbReference type="ARBA" id="ARBA00012687"/>
    </source>
</evidence>
<dbReference type="EC" id="2.4.1.182" evidence="2 10"/>
<dbReference type="GO" id="GO:0008915">
    <property type="term" value="F:lipid-A-disaccharide synthase activity"/>
    <property type="evidence" value="ECO:0007669"/>
    <property type="project" value="UniProtKB-UniRule"/>
</dbReference>
<dbReference type="GO" id="GO:0005543">
    <property type="term" value="F:phospholipid binding"/>
    <property type="evidence" value="ECO:0007669"/>
    <property type="project" value="TreeGrafter"/>
</dbReference>
<comment type="catalytic activity">
    <reaction evidence="9 10">
        <text>a lipid X + a UDP-2-N,3-O-bis[(3R)-3-hydroxyacyl]-alpha-D-glucosamine = a lipid A disaccharide + UDP + H(+)</text>
        <dbReference type="Rhea" id="RHEA:67828"/>
        <dbReference type="ChEBI" id="CHEBI:15378"/>
        <dbReference type="ChEBI" id="CHEBI:58223"/>
        <dbReference type="ChEBI" id="CHEBI:137748"/>
        <dbReference type="ChEBI" id="CHEBI:176338"/>
        <dbReference type="ChEBI" id="CHEBI:176343"/>
        <dbReference type="EC" id="2.4.1.182"/>
    </reaction>
</comment>
<dbReference type="AlphaFoldDB" id="A0A7C3LSX4"/>
<gene>
    <name evidence="10" type="primary">lpxB</name>
    <name evidence="11" type="ORF">ENX03_07835</name>
</gene>
<dbReference type="CDD" id="cd01635">
    <property type="entry name" value="Glycosyltransferase_GTB-type"/>
    <property type="match status" value="1"/>
</dbReference>
<evidence type="ECO:0000256" key="1">
    <source>
        <dbReference type="ARBA" id="ARBA00002056"/>
    </source>
</evidence>
<evidence type="ECO:0000313" key="11">
    <source>
        <dbReference type="EMBL" id="HFT93825.1"/>
    </source>
</evidence>
<reference evidence="11" key="1">
    <citation type="journal article" date="2020" name="mSystems">
        <title>Genome- and Community-Level Interaction Insights into Carbon Utilization and Element Cycling Functions of Hydrothermarchaeota in Hydrothermal Sediment.</title>
        <authorList>
            <person name="Zhou Z."/>
            <person name="Liu Y."/>
            <person name="Xu W."/>
            <person name="Pan J."/>
            <person name="Luo Z.H."/>
            <person name="Li M."/>
        </authorList>
    </citation>
    <scope>NUCLEOTIDE SEQUENCE [LARGE SCALE GENOMIC DNA]</scope>
    <source>
        <strain evidence="11">SpSt-902</strain>
    </source>
</reference>
<dbReference type="PANTHER" id="PTHR30372">
    <property type="entry name" value="LIPID-A-DISACCHARIDE SYNTHASE"/>
    <property type="match status" value="1"/>
</dbReference>
<evidence type="ECO:0000256" key="7">
    <source>
        <dbReference type="ARBA" id="ARBA00022679"/>
    </source>
</evidence>
<dbReference type="PANTHER" id="PTHR30372:SF4">
    <property type="entry name" value="LIPID-A-DISACCHARIDE SYNTHASE, MITOCHONDRIAL-RELATED"/>
    <property type="match status" value="1"/>
</dbReference>
<dbReference type="Gene3D" id="3.40.50.2000">
    <property type="entry name" value="Glycogen Phosphorylase B"/>
    <property type="match status" value="1"/>
</dbReference>
<dbReference type="NCBIfam" id="TIGR00215">
    <property type="entry name" value="lpxB"/>
    <property type="match status" value="1"/>
</dbReference>
<evidence type="ECO:0000256" key="8">
    <source>
        <dbReference type="ARBA" id="ARBA00023098"/>
    </source>
</evidence>
<accession>A0A7C3LSX4</accession>
<evidence type="ECO:0000256" key="9">
    <source>
        <dbReference type="ARBA" id="ARBA00048975"/>
    </source>
</evidence>
<comment type="caution">
    <text evidence="11">The sequence shown here is derived from an EMBL/GenBank/DDBJ whole genome shotgun (WGS) entry which is preliminary data.</text>
</comment>
<keyword evidence="8 10" id="KW-0443">Lipid metabolism</keyword>
<keyword evidence="4 10" id="KW-0444">Lipid biosynthesis</keyword>
<dbReference type="HAMAP" id="MF_00392">
    <property type="entry name" value="LpxB"/>
    <property type="match status" value="1"/>
</dbReference>
<dbReference type="SUPFAM" id="SSF53756">
    <property type="entry name" value="UDP-Glycosyltransferase/glycogen phosphorylase"/>
    <property type="match status" value="1"/>
</dbReference>
<dbReference type="EMBL" id="DTMM01000162">
    <property type="protein sequence ID" value="HFT93825.1"/>
    <property type="molecule type" value="Genomic_DNA"/>
</dbReference>
<dbReference type="GO" id="GO:0016020">
    <property type="term" value="C:membrane"/>
    <property type="evidence" value="ECO:0007669"/>
    <property type="project" value="GOC"/>
</dbReference>
<sequence length="419" mass="47521">MRNSSPVRRQENRLLIVAGETSGDQHGAHLLEELLKRKPGLEVWSVGGDRLKKAGSTQIVSLNELSVIGLMEVFKKAGSILKAFRRVLDVVDREKISTAILVDYPDFNLRLARFLKKRGIQVFYYISPQVWAWRKSRIEQIKQNVDHMFVIFPFEKELYEKSGVPVTYVGHPLLDEPFPEQSQVELRQTLFAPKEAVDTKEARVIGLLPGSRESELTRLYPRMLEAFDLLKKDFTELRAVVPQAPGLSDDLFERFERKYLWTRDTRYFCRVRNQFRETVKACDLAVLASGTATLETALLGVPMVIVYIMNPLTYRLARRLVRVPAIGMVNLIAGKTIMPELIQDAATSRGIANQLKKILMHFDTFLEMKKELSIVQEKLGSSGASVKLADSILRLTGPGKGAHLNREENQTSILAKGEK</sequence>
<keyword evidence="7 10" id="KW-0808">Transferase</keyword>
<evidence type="ECO:0000256" key="5">
    <source>
        <dbReference type="ARBA" id="ARBA00022556"/>
    </source>
</evidence>